<dbReference type="InterPro" id="IPR030678">
    <property type="entry name" value="Peptide/Ni-bd"/>
</dbReference>
<dbReference type="Gene3D" id="3.90.76.10">
    <property type="entry name" value="Dipeptide-binding Protein, Domain 1"/>
    <property type="match status" value="1"/>
</dbReference>
<dbReference type="Gene3D" id="3.40.190.10">
    <property type="entry name" value="Periplasmic binding protein-like II"/>
    <property type="match status" value="1"/>
</dbReference>
<dbReference type="PANTHER" id="PTHR30290">
    <property type="entry name" value="PERIPLASMIC BINDING COMPONENT OF ABC TRANSPORTER"/>
    <property type="match status" value="1"/>
</dbReference>
<sequence>MGCLRRGKWILLALIAVLAITGCGRFSPSADKKPEESKKELRQGGQLVYGSLQEPSMLNPLLSDLLSVSEVSSLLFNGLLRANDKGEWMPDLALDVPTLQNGGVSRDGLTVTYRLRPGVTWHDGVAFTAQDVKFTWQLIMNPKANVISREGYDKIASIDTPDATTVVVRFREFYAPYLTLFSVILPKHILENVPDINKAAFNRSPIGTGPFKLKEWRMAEAIILEANPQFFRGKPVLDSIEYKVVPEMNLLLTQLKAGEIDIASNLDLSQLDQARSLDNVNVVTTPNSIWEHVDFNLDKPLFQEVQVRQAIVDGVDRQAIVATVLKNAAVPAAGDQPPVSWAYNPSVTAAGRDVNAAKGLLNQAGWVAGPDGIYAKNGVRLSFSLAYPQNDKTREAVAQLIVQQLKEVGIEARPLAVEKETFFNDTLKNRRFDMALYAWAAGSDPDNSDLWNSRNIPGWNNGYAGRNYPGWRNPEVDGLTEQAVRTPDLETRKQAYFRIQEIINQECPVLPLYFHTQLAAVKKNIANYKPGPAGALWNAWQWGFR</sequence>
<proteinExistence type="inferred from homology"/>
<dbReference type="InterPro" id="IPR000914">
    <property type="entry name" value="SBP_5_dom"/>
</dbReference>
<dbReference type="AlphaFoldDB" id="A0A1H8QWX0"/>
<evidence type="ECO:0000256" key="3">
    <source>
        <dbReference type="ARBA" id="ARBA00022729"/>
    </source>
</evidence>
<dbReference type="PIRSF" id="PIRSF002741">
    <property type="entry name" value="MppA"/>
    <property type="match status" value="1"/>
</dbReference>
<dbReference type="GO" id="GO:0043190">
    <property type="term" value="C:ATP-binding cassette (ABC) transporter complex"/>
    <property type="evidence" value="ECO:0007669"/>
    <property type="project" value="InterPro"/>
</dbReference>
<dbReference type="SUPFAM" id="SSF53850">
    <property type="entry name" value="Periplasmic binding protein-like II"/>
    <property type="match status" value="1"/>
</dbReference>
<dbReference type="PROSITE" id="PS51257">
    <property type="entry name" value="PROKAR_LIPOPROTEIN"/>
    <property type="match status" value="1"/>
</dbReference>
<evidence type="ECO:0000313" key="5">
    <source>
        <dbReference type="EMBL" id="SEO58193.1"/>
    </source>
</evidence>
<dbReference type="Proteomes" id="UP000198847">
    <property type="component" value="Unassembled WGS sequence"/>
</dbReference>
<dbReference type="GO" id="GO:1904680">
    <property type="term" value="F:peptide transmembrane transporter activity"/>
    <property type="evidence" value="ECO:0007669"/>
    <property type="project" value="TreeGrafter"/>
</dbReference>
<protein>
    <submittedName>
        <fullName evidence="5">Peptide/nickel transport system substrate-binding protein</fullName>
    </submittedName>
</protein>
<reference evidence="5 6" key="1">
    <citation type="submission" date="2016-10" db="EMBL/GenBank/DDBJ databases">
        <authorList>
            <person name="de Groot N.N."/>
        </authorList>
    </citation>
    <scope>NUCLEOTIDE SEQUENCE [LARGE SCALE GENOMIC DNA]</scope>
    <source>
        <strain evidence="5 6">DSM 13305</strain>
    </source>
</reference>
<name>A0A1H8QWX0_9FIRM</name>
<dbReference type="GO" id="GO:0042597">
    <property type="term" value="C:periplasmic space"/>
    <property type="evidence" value="ECO:0007669"/>
    <property type="project" value="UniProtKB-ARBA"/>
</dbReference>
<dbReference type="RefSeq" id="WP_245732210.1">
    <property type="nucleotide sequence ID" value="NZ_FODY01000003.1"/>
</dbReference>
<accession>A0A1H8QWX0</accession>
<keyword evidence="3" id="KW-0732">Signal</keyword>
<dbReference type="Pfam" id="PF00496">
    <property type="entry name" value="SBP_bac_5"/>
    <property type="match status" value="1"/>
</dbReference>
<evidence type="ECO:0000313" key="6">
    <source>
        <dbReference type="Proteomes" id="UP000198847"/>
    </source>
</evidence>
<dbReference type="EMBL" id="FODY01000003">
    <property type="protein sequence ID" value="SEO58193.1"/>
    <property type="molecule type" value="Genomic_DNA"/>
</dbReference>
<feature type="domain" description="Solute-binding protein family 5" evidence="4">
    <location>
        <begin position="90"/>
        <end position="454"/>
    </location>
</feature>
<dbReference type="STRING" id="112903.SAMN04490178_10375"/>
<evidence type="ECO:0000259" key="4">
    <source>
        <dbReference type="Pfam" id="PF00496"/>
    </source>
</evidence>
<dbReference type="CDD" id="cd08513">
    <property type="entry name" value="PBP2_thermophilic_Hb8_like"/>
    <property type="match status" value="1"/>
</dbReference>
<comment type="similarity">
    <text evidence="1">Belongs to the bacterial solute-binding protein 5 family.</text>
</comment>
<dbReference type="InterPro" id="IPR039424">
    <property type="entry name" value="SBP_5"/>
</dbReference>
<organism evidence="5 6">
    <name type="scientific">Propionispora vibrioides</name>
    <dbReference type="NCBI Taxonomy" id="112903"/>
    <lineage>
        <taxon>Bacteria</taxon>
        <taxon>Bacillati</taxon>
        <taxon>Bacillota</taxon>
        <taxon>Negativicutes</taxon>
        <taxon>Selenomonadales</taxon>
        <taxon>Sporomusaceae</taxon>
        <taxon>Propionispora</taxon>
    </lineage>
</organism>
<evidence type="ECO:0000256" key="2">
    <source>
        <dbReference type="ARBA" id="ARBA00022448"/>
    </source>
</evidence>
<keyword evidence="6" id="KW-1185">Reference proteome</keyword>
<dbReference type="GO" id="GO:0015833">
    <property type="term" value="P:peptide transport"/>
    <property type="evidence" value="ECO:0007669"/>
    <property type="project" value="TreeGrafter"/>
</dbReference>
<keyword evidence="2" id="KW-0813">Transport</keyword>
<dbReference type="Gene3D" id="3.10.105.10">
    <property type="entry name" value="Dipeptide-binding Protein, Domain 3"/>
    <property type="match status" value="1"/>
</dbReference>
<dbReference type="PANTHER" id="PTHR30290:SF9">
    <property type="entry name" value="OLIGOPEPTIDE-BINDING PROTEIN APPA"/>
    <property type="match status" value="1"/>
</dbReference>
<gene>
    <name evidence="5" type="ORF">SAMN04490178_10375</name>
</gene>
<evidence type="ECO:0000256" key="1">
    <source>
        <dbReference type="ARBA" id="ARBA00005695"/>
    </source>
</evidence>